<dbReference type="Proteomes" id="UP000663193">
    <property type="component" value="Chromosome 22"/>
</dbReference>
<organism evidence="1 2">
    <name type="scientific">Phaeosphaeria nodorum (strain SN15 / ATCC MYA-4574 / FGSC 10173)</name>
    <name type="common">Glume blotch fungus</name>
    <name type="synonym">Parastagonospora nodorum</name>
    <dbReference type="NCBI Taxonomy" id="321614"/>
    <lineage>
        <taxon>Eukaryota</taxon>
        <taxon>Fungi</taxon>
        <taxon>Dikarya</taxon>
        <taxon>Ascomycota</taxon>
        <taxon>Pezizomycotina</taxon>
        <taxon>Dothideomycetes</taxon>
        <taxon>Pleosporomycetidae</taxon>
        <taxon>Pleosporales</taxon>
        <taxon>Pleosporineae</taxon>
        <taxon>Phaeosphaeriaceae</taxon>
        <taxon>Parastagonospora</taxon>
    </lineage>
</organism>
<dbReference type="EMBL" id="CP069044">
    <property type="protein sequence ID" value="QRD07475.1"/>
    <property type="molecule type" value="Genomic_DNA"/>
</dbReference>
<gene>
    <name evidence="1" type="ORF">JI435_424440</name>
</gene>
<evidence type="ECO:0000313" key="2">
    <source>
        <dbReference type="Proteomes" id="UP000663193"/>
    </source>
</evidence>
<proteinExistence type="predicted"/>
<reference evidence="2" key="1">
    <citation type="journal article" date="2021" name="BMC Genomics">
        <title>Chromosome-level genome assembly and manually-curated proteome of model necrotroph Parastagonospora nodorum Sn15 reveals a genome-wide trove of candidate effector homologs, and redundancy of virulence-related functions within an accessory chromosome.</title>
        <authorList>
            <person name="Bertazzoni S."/>
            <person name="Jones D.A.B."/>
            <person name="Phan H.T."/>
            <person name="Tan K.-C."/>
            <person name="Hane J.K."/>
        </authorList>
    </citation>
    <scope>NUCLEOTIDE SEQUENCE [LARGE SCALE GENOMIC DNA]</scope>
    <source>
        <strain evidence="2">SN15 / ATCC MYA-4574 / FGSC 10173)</strain>
    </source>
</reference>
<dbReference type="AlphaFoldDB" id="A0A7U2ID77"/>
<name>A0A7U2ID77_PHANO</name>
<accession>A0A7U2ID77</accession>
<sequence>MQSLRKVRRVSKTRGYATGICYPCPRVLLPRKAIELARSKAASVCASCRQKRV</sequence>
<dbReference type="VEuPathDB" id="FungiDB:JI435_424440"/>
<evidence type="ECO:0000313" key="1">
    <source>
        <dbReference type="EMBL" id="QRD07475.1"/>
    </source>
</evidence>
<keyword evidence="2" id="KW-1185">Reference proteome</keyword>
<protein>
    <submittedName>
        <fullName evidence="1">Uncharacterized protein</fullName>
    </submittedName>
</protein>